<reference evidence="2" key="1">
    <citation type="submission" date="2022-10" db="EMBL/GenBank/DDBJ databases">
        <title>Genome assembly of Pristionchus species.</title>
        <authorList>
            <person name="Yoshida K."/>
            <person name="Sommer R.J."/>
        </authorList>
    </citation>
    <scope>NUCLEOTIDE SEQUENCE [LARGE SCALE GENOMIC DNA]</scope>
    <source>
        <strain evidence="2">RS5460</strain>
    </source>
</reference>
<feature type="non-terminal residue" evidence="1">
    <location>
        <position position="346"/>
    </location>
</feature>
<proteinExistence type="predicted"/>
<dbReference type="Proteomes" id="UP001328107">
    <property type="component" value="Unassembled WGS sequence"/>
</dbReference>
<protein>
    <submittedName>
        <fullName evidence="1">Uncharacterized protein</fullName>
    </submittedName>
</protein>
<evidence type="ECO:0000313" key="1">
    <source>
        <dbReference type="EMBL" id="GMR43208.1"/>
    </source>
</evidence>
<evidence type="ECO:0000313" key="2">
    <source>
        <dbReference type="Proteomes" id="UP001328107"/>
    </source>
</evidence>
<keyword evidence="2" id="KW-1185">Reference proteome</keyword>
<accession>A0AAN4ZL30</accession>
<gene>
    <name evidence="1" type="ORF">PMAYCL1PPCAC_13403</name>
</gene>
<name>A0AAN4ZL30_9BILA</name>
<dbReference type="AlphaFoldDB" id="A0AAN4ZL30"/>
<comment type="caution">
    <text evidence="1">The sequence shown here is derived from an EMBL/GenBank/DDBJ whole genome shotgun (WGS) entry which is preliminary data.</text>
</comment>
<sequence length="346" mass="40133">MSKRSYPFTEGDYNTEQLKAEHATAYEEKDADAVQLIALADGIKVLIEFFFDCDGITLDDCKLVKDVNDLCFYFTRTQNDEPEAFPTIFNVEYGDTTLKMFDSNKDSARFRIGPFLALHLKNRTVAYQFLERSNDIPEYSMKVRIRYSEKDYFTTLSEDRREFANNICSRGIRVLTSEPDNIPVSTEVAGLFSTDFFNIFFSSKSMEEWVEIDEDTDVEAITQIIIDSAHRYNCPFDPNNWDRAASILEHCDRFCFIPQFQNYQKALKEAIRNCAGIENGFIEKLQDLSLIVRNNNLLREFTDKFCMPSCLEEWERANSGQINPEFGAIIAERKADLRDICIKRPK</sequence>
<dbReference type="EMBL" id="BTRK01000003">
    <property type="protein sequence ID" value="GMR43208.1"/>
    <property type="molecule type" value="Genomic_DNA"/>
</dbReference>
<organism evidence="1 2">
    <name type="scientific">Pristionchus mayeri</name>
    <dbReference type="NCBI Taxonomy" id="1317129"/>
    <lineage>
        <taxon>Eukaryota</taxon>
        <taxon>Metazoa</taxon>
        <taxon>Ecdysozoa</taxon>
        <taxon>Nematoda</taxon>
        <taxon>Chromadorea</taxon>
        <taxon>Rhabditida</taxon>
        <taxon>Rhabditina</taxon>
        <taxon>Diplogasteromorpha</taxon>
        <taxon>Diplogasteroidea</taxon>
        <taxon>Neodiplogasteridae</taxon>
        <taxon>Pristionchus</taxon>
    </lineage>
</organism>